<dbReference type="InterPro" id="IPR005500">
    <property type="entry name" value="DUF309"/>
</dbReference>
<dbReference type="Proteomes" id="UP001476950">
    <property type="component" value="Unassembled WGS sequence"/>
</dbReference>
<dbReference type="PANTHER" id="PTHR34796:SF1">
    <property type="entry name" value="EXPRESSED PROTEIN"/>
    <property type="match status" value="1"/>
</dbReference>
<evidence type="ECO:0000256" key="1">
    <source>
        <dbReference type="SAM" id="MobiDB-lite"/>
    </source>
</evidence>
<evidence type="ECO:0000313" key="3">
    <source>
        <dbReference type="Proteomes" id="UP001476950"/>
    </source>
</evidence>
<feature type="region of interest" description="Disordered" evidence="1">
    <location>
        <begin position="131"/>
        <end position="155"/>
    </location>
</feature>
<comment type="caution">
    <text evidence="2">The sequence shown here is derived from an EMBL/GenBank/DDBJ whole genome shotgun (WGS) entry which is preliminary data.</text>
</comment>
<dbReference type="InterPro" id="IPR023203">
    <property type="entry name" value="TTHA0068_sf"/>
</dbReference>
<feature type="compositionally biased region" description="Polar residues" evidence="1">
    <location>
        <begin position="143"/>
        <end position="155"/>
    </location>
</feature>
<dbReference type="PANTHER" id="PTHR34796">
    <property type="entry name" value="EXPRESSED PROTEIN"/>
    <property type="match status" value="1"/>
</dbReference>
<dbReference type="Gene3D" id="1.10.3450.10">
    <property type="entry name" value="TTHA0068-like"/>
    <property type="match status" value="1"/>
</dbReference>
<proteinExistence type="predicted"/>
<reference evidence="2 3" key="1">
    <citation type="submission" date="2022-04" db="EMBL/GenBank/DDBJ databases">
        <title>Positive selection, recombination, and allopatry shape intraspecific diversity of widespread and dominant cyanobacteria.</title>
        <authorList>
            <person name="Wei J."/>
            <person name="Shu W."/>
            <person name="Hu C."/>
        </authorList>
    </citation>
    <scope>NUCLEOTIDE SEQUENCE [LARGE SCALE GENOMIC DNA]</scope>
    <source>
        <strain evidence="2 3">AS-A4</strain>
    </source>
</reference>
<evidence type="ECO:0000313" key="2">
    <source>
        <dbReference type="EMBL" id="MEP1058328.1"/>
    </source>
</evidence>
<name>A0ABV0KGF2_9CYAN</name>
<protein>
    <submittedName>
        <fullName evidence="2">DUF309 domain-containing protein</fullName>
    </submittedName>
</protein>
<gene>
    <name evidence="2" type="ORF">NDI38_07740</name>
</gene>
<accession>A0ABV0KGF2</accession>
<dbReference type="Pfam" id="PF03745">
    <property type="entry name" value="DUF309"/>
    <property type="match status" value="1"/>
</dbReference>
<dbReference type="EMBL" id="JAMPLM010000004">
    <property type="protein sequence ID" value="MEP1058328.1"/>
    <property type="molecule type" value="Genomic_DNA"/>
</dbReference>
<keyword evidence="3" id="KW-1185">Reference proteome</keyword>
<organism evidence="2 3">
    <name type="scientific">Stenomitos frigidus AS-A4</name>
    <dbReference type="NCBI Taxonomy" id="2933935"/>
    <lineage>
        <taxon>Bacteria</taxon>
        <taxon>Bacillati</taxon>
        <taxon>Cyanobacteriota</taxon>
        <taxon>Cyanophyceae</taxon>
        <taxon>Leptolyngbyales</taxon>
        <taxon>Leptolyngbyaceae</taxon>
        <taxon>Stenomitos</taxon>
    </lineage>
</organism>
<dbReference type="SUPFAM" id="SSF140663">
    <property type="entry name" value="TTHA0068-like"/>
    <property type="match status" value="1"/>
</dbReference>
<sequence>MSNALTDEILPDEFWHGVEQFNQQEFYACHDTLEALWIEATEPDKKFYQGILQVAVAFYHLGNQNWRGAVILLGEGINRLRGYQPSYGTINVEQFLAQSAHILTTLQQAGPDQVIAVMQQLELLQPEPDLAEAQSGADPQRLTFPTLQTVDQGQS</sequence>